<name>A0ABY4EDT0_9BACI</name>
<dbReference type="Proteomes" id="UP000831787">
    <property type="component" value="Chromosome"/>
</dbReference>
<dbReference type="RefSeq" id="WP_244707854.1">
    <property type="nucleotide sequence ID" value="NZ_CP095073.1"/>
</dbReference>
<dbReference type="Pfam" id="PF17280">
    <property type="entry name" value="DUF5345"/>
    <property type="match status" value="1"/>
</dbReference>
<evidence type="ECO:0000313" key="3">
    <source>
        <dbReference type="Proteomes" id="UP000831787"/>
    </source>
</evidence>
<gene>
    <name evidence="2" type="ORF">MUN89_11520</name>
</gene>
<organism evidence="2 3">
    <name type="scientific">Halobacillus salinarum</name>
    <dbReference type="NCBI Taxonomy" id="2932257"/>
    <lineage>
        <taxon>Bacteria</taxon>
        <taxon>Bacillati</taxon>
        <taxon>Bacillota</taxon>
        <taxon>Bacilli</taxon>
        <taxon>Bacillales</taxon>
        <taxon>Bacillaceae</taxon>
        <taxon>Halobacillus</taxon>
    </lineage>
</organism>
<keyword evidence="1" id="KW-1133">Transmembrane helix</keyword>
<feature type="transmembrane region" description="Helical" evidence="1">
    <location>
        <begin position="74"/>
        <end position="95"/>
    </location>
</feature>
<feature type="transmembrane region" description="Helical" evidence="1">
    <location>
        <begin position="47"/>
        <end position="68"/>
    </location>
</feature>
<evidence type="ECO:0000313" key="2">
    <source>
        <dbReference type="EMBL" id="UOQ42608.1"/>
    </source>
</evidence>
<proteinExistence type="predicted"/>
<reference evidence="2 3" key="1">
    <citation type="submission" date="2022-04" db="EMBL/GenBank/DDBJ databases">
        <title>Halobacillus sp. isolated from saltern.</title>
        <authorList>
            <person name="Won M."/>
            <person name="Lee C.-M."/>
            <person name="Woen H.-Y."/>
            <person name="Kwon S.-W."/>
        </authorList>
    </citation>
    <scope>NUCLEOTIDE SEQUENCE [LARGE SCALE GENOMIC DNA]</scope>
    <source>
        <strain evidence="2 3">SSBR10-3</strain>
    </source>
</reference>
<evidence type="ECO:0000256" key="1">
    <source>
        <dbReference type="SAM" id="Phobius"/>
    </source>
</evidence>
<protein>
    <submittedName>
        <fullName evidence="2">YxlC family protein</fullName>
    </submittedName>
</protein>
<accession>A0ABY4EDT0</accession>
<keyword evidence="1" id="KW-0472">Membrane</keyword>
<dbReference type="InterPro" id="IPR035238">
    <property type="entry name" value="DUF5345"/>
</dbReference>
<sequence length="106" mass="12336">MGKDKNDVLIMLRKDWNEFDQINDYSPSKQELLKYIVDTKLERKKAFFLEFGLFLFTAFIILAGLIMSVLQAPVAFLVLQAVAAFILPVIFFRLYKNSRQKGDVRL</sequence>
<dbReference type="EMBL" id="CP095073">
    <property type="protein sequence ID" value="UOQ42608.1"/>
    <property type="molecule type" value="Genomic_DNA"/>
</dbReference>
<keyword evidence="1" id="KW-0812">Transmembrane</keyword>
<keyword evidence="3" id="KW-1185">Reference proteome</keyword>